<dbReference type="GO" id="GO:0008977">
    <property type="term" value="F:prephenate dehydrogenase (NAD+) activity"/>
    <property type="evidence" value="ECO:0007669"/>
    <property type="project" value="InterPro"/>
</dbReference>
<dbReference type="PANTHER" id="PTHR21363">
    <property type="entry name" value="PREPHENATE DEHYDROGENASE"/>
    <property type="match status" value="1"/>
</dbReference>
<dbReference type="GO" id="GO:0004665">
    <property type="term" value="F:prephenate dehydrogenase (NADP+) activity"/>
    <property type="evidence" value="ECO:0007669"/>
    <property type="project" value="InterPro"/>
</dbReference>
<dbReference type="InterPro" id="IPR003099">
    <property type="entry name" value="Prephen_DH"/>
</dbReference>
<dbReference type="InterPro" id="IPR008927">
    <property type="entry name" value="6-PGluconate_DH-like_C_sf"/>
</dbReference>
<dbReference type="Gene3D" id="3.40.50.720">
    <property type="entry name" value="NAD(P)-binding Rossmann-like Domain"/>
    <property type="match status" value="1"/>
</dbReference>
<protein>
    <submittedName>
        <fullName evidence="4">Prephenate dehydrogenase/arogenate dehydrogenase family protein</fullName>
    </submittedName>
</protein>
<evidence type="ECO:0000313" key="4">
    <source>
        <dbReference type="EMBL" id="TMQ56427.1"/>
    </source>
</evidence>
<gene>
    <name evidence="4" type="ORF">E6K75_08645</name>
</gene>
<dbReference type="GO" id="GO:0070403">
    <property type="term" value="F:NAD+ binding"/>
    <property type="evidence" value="ECO:0007669"/>
    <property type="project" value="InterPro"/>
</dbReference>
<feature type="region of interest" description="Disordered" evidence="2">
    <location>
        <begin position="270"/>
        <end position="342"/>
    </location>
</feature>
<accession>A0A538SYF6</accession>
<dbReference type="EMBL" id="VBOV01000217">
    <property type="protein sequence ID" value="TMQ56427.1"/>
    <property type="molecule type" value="Genomic_DNA"/>
</dbReference>
<dbReference type="PANTHER" id="PTHR21363:SF0">
    <property type="entry name" value="PREPHENATE DEHYDROGENASE [NADP(+)]"/>
    <property type="match status" value="1"/>
</dbReference>
<dbReference type="Pfam" id="PF02153">
    <property type="entry name" value="PDH_N"/>
    <property type="match status" value="1"/>
</dbReference>
<dbReference type="Proteomes" id="UP000320913">
    <property type="component" value="Unassembled WGS sequence"/>
</dbReference>
<dbReference type="GO" id="GO:0006571">
    <property type="term" value="P:tyrosine biosynthetic process"/>
    <property type="evidence" value="ECO:0007669"/>
    <property type="project" value="InterPro"/>
</dbReference>
<name>A0A538SYF6_UNCEI</name>
<dbReference type="InterPro" id="IPR050812">
    <property type="entry name" value="Preph/Arog_dehydrog"/>
</dbReference>
<dbReference type="AlphaFoldDB" id="A0A538SYF6"/>
<evidence type="ECO:0000256" key="1">
    <source>
        <dbReference type="ARBA" id="ARBA00023002"/>
    </source>
</evidence>
<dbReference type="InterPro" id="IPR046826">
    <property type="entry name" value="PDH_N"/>
</dbReference>
<organism evidence="4 5">
    <name type="scientific">Eiseniibacteriota bacterium</name>
    <dbReference type="NCBI Taxonomy" id="2212470"/>
    <lineage>
        <taxon>Bacteria</taxon>
        <taxon>Candidatus Eiseniibacteriota</taxon>
    </lineage>
</organism>
<feature type="domain" description="Prephenate/arogenate dehydrogenase" evidence="3">
    <location>
        <begin position="4"/>
        <end position="296"/>
    </location>
</feature>
<feature type="compositionally biased region" description="Basic and acidic residues" evidence="2">
    <location>
        <begin position="284"/>
        <end position="296"/>
    </location>
</feature>
<dbReference type="Pfam" id="PF20463">
    <property type="entry name" value="PDH_C"/>
    <property type="match status" value="1"/>
</dbReference>
<reference evidence="4 5" key="1">
    <citation type="journal article" date="2019" name="Nat. Microbiol.">
        <title>Mediterranean grassland soil C-N compound turnover is dependent on rainfall and depth, and is mediated by genomically divergent microorganisms.</title>
        <authorList>
            <person name="Diamond S."/>
            <person name="Andeer P.F."/>
            <person name="Li Z."/>
            <person name="Crits-Christoph A."/>
            <person name="Burstein D."/>
            <person name="Anantharaman K."/>
            <person name="Lane K.R."/>
            <person name="Thomas B.C."/>
            <person name="Pan C."/>
            <person name="Northen T.R."/>
            <person name="Banfield J.F."/>
        </authorList>
    </citation>
    <scope>NUCLEOTIDE SEQUENCE [LARGE SCALE GENOMIC DNA]</scope>
    <source>
        <strain evidence="4">WS_5</strain>
    </source>
</reference>
<dbReference type="SUPFAM" id="SSF51735">
    <property type="entry name" value="NAD(P)-binding Rossmann-fold domains"/>
    <property type="match status" value="1"/>
</dbReference>
<keyword evidence="1" id="KW-0560">Oxidoreductase</keyword>
<feature type="non-terminal residue" evidence="4">
    <location>
        <position position="401"/>
    </location>
</feature>
<evidence type="ECO:0000313" key="5">
    <source>
        <dbReference type="Proteomes" id="UP000320913"/>
    </source>
</evidence>
<evidence type="ECO:0000256" key="2">
    <source>
        <dbReference type="SAM" id="MobiDB-lite"/>
    </source>
</evidence>
<dbReference type="InterPro" id="IPR036291">
    <property type="entry name" value="NAD(P)-bd_dom_sf"/>
</dbReference>
<dbReference type="SUPFAM" id="SSF48179">
    <property type="entry name" value="6-phosphogluconate dehydrogenase C-terminal domain-like"/>
    <property type="match status" value="1"/>
</dbReference>
<dbReference type="PROSITE" id="PS51176">
    <property type="entry name" value="PDH_ADH"/>
    <property type="match status" value="1"/>
</dbReference>
<comment type="caution">
    <text evidence="4">The sequence shown here is derived from an EMBL/GenBank/DDBJ whole genome shotgun (WGS) entry which is preliminary data.</text>
</comment>
<dbReference type="Gene3D" id="1.10.3660.10">
    <property type="entry name" value="6-phosphogluconate dehydrogenase C-terminal like domain"/>
    <property type="match status" value="1"/>
</dbReference>
<proteinExistence type="predicted"/>
<sequence length="401" mass="42433">MTRRTVAIHGLGLIGGSLGLALRARPDPPRVLGFDPDPDTARGAVKRGAVDALLEDPERAGAEAGLVVTAVPPRTATSLVPRLLASIPAGATLTDLSSVMLPVLAAATAAMGRGASARFVASHPLHGSEQSGIEAARADLFEGGTVIVGGPFDPGSPAERAAALWRSVGAVPVSMAPTIHDALVALTSHVPQVASSALVRTLRRTGNMTGLLAQGAGPGLRDMTRLAASPSDLWFDILTLNAEKVTPALELLEREVRALRHAIERKDPELRTLLARDPPRGPGFRHDPDPRRESRPGHPRRARHRETARRPGERHRAGRNPRTWGHTARKRPRAGREEFGHRAEACDRAPRGAAVSLRAHRGCFAPAAPRRARHRAAPGARGRSHGAAGGPPSSDRRSRTA</sequence>
<dbReference type="InterPro" id="IPR046825">
    <property type="entry name" value="PDH_C"/>
</dbReference>
<feature type="region of interest" description="Disordered" evidence="2">
    <location>
        <begin position="363"/>
        <end position="401"/>
    </location>
</feature>
<evidence type="ECO:0000259" key="3">
    <source>
        <dbReference type="PROSITE" id="PS51176"/>
    </source>
</evidence>
<feature type="compositionally biased region" description="Basic residues" evidence="2">
    <location>
        <begin position="297"/>
        <end position="307"/>
    </location>
</feature>